<dbReference type="eggNOG" id="COG0582">
    <property type="taxonomic scope" value="Bacteria"/>
</dbReference>
<dbReference type="AlphaFoldDB" id="K9VZR6"/>
<dbReference type="InterPro" id="IPR050090">
    <property type="entry name" value="Tyrosine_recombinase_XerCD"/>
</dbReference>
<accession>K9VZR6</accession>
<keyword evidence="3" id="KW-0233">DNA recombination</keyword>
<keyword evidence="6" id="KW-1185">Reference proteome</keyword>
<feature type="domain" description="Tyr recombinase" evidence="4">
    <location>
        <begin position="220"/>
        <end position="423"/>
    </location>
</feature>
<proteinExistence type="inferred from homology"/>
<dbReference type="GO" id="GO:0006310">
    <property type="term" value="P:DNA recombination"/>
    <property type="evidence" value="ECO:0007669"/>
    <property type="project" value="UniProtKB-KW"/>
</dbReference>
<dbReference type="GO" id="GO:0015074">
    <property type="term" value="P:DNA integration"/>
    <property type="evidence" value="ECO:0007669"/>
    <property type="project" value="InterPro"/>
</dbReference>
<dbReference type="InterPro" id="IPR002104">
    <property type="entry name" value="Integrase_catalytic"/>
</dbReference>
<evidence type="ECO:0000256" key="2">
    <source>
        <dbReference type="ARBA" id="ARBA00023125"/>
    </source>
</evidence>
<organism evidence="5 6">
    <name type="scientific">Crinalium epipsammum PCC 9333</name>
    <dbReference type="NCBI Taxonomy" id="1173022"/>
    <lineage>
        <taxon>Bacteria</taxon>
        <taxon>Bacillati</taxon>
        <taxon>Cyanobacteriota</taxon>
        <taxon>Cyanophyceae</taxon>
        <taxon>Gomontiellales</taxon>
        <taxon>Gomontiellaceae</taxon>
        <taxon>Crinalium</taxon>
    </lineage>
</organism>
<evidence type="ECO:0000259" key="4">
    <source>
        <dbReference type="PROSITE" id="PS51898"/>
    </source>
</evidence>
<dbReference type="KEGG" id="cep:Cri9333_2615"/>
<evidence type="ECO:0000256" key="3">
    <source>
        <dbReference type="ARBA" id="ARBA00023172"/>
    </source>
</evidence>
<name>K9VZR6_9CYAN</name>
<gene>
    <name evidence="5" type="ORF">Cri9333_2615</name>
</gene>
<dbReference type="STRING" id="1173022.Cri9333_2615"/>
<dbReference type="InterPro" id="IPR011010">
    <property type="entry name" value="DNA_brk_join_enz"/>
</dbReference>
<dbReference type="OrthoDB" id="530235at2"/>
<reference evidence="5 6" key="1">
    <citation type="submission" date="2012-06" db="EMBL/GenBank/DDBJ databases">
        <title>Finished chromosome of genome of Crinalium epipsammum PCC 9333.</title>
        <authorList>
            <consortium name="US DOE Joint Genome Institute"/>
            <person name="Gugger M."/>
            <person name="Coursin T."/>
            <person name="Rippka R."/>
            <person name="Tandeau De Marsac N."/>
            <person name="Huntemann M."/>
            <person name="Wei C.-L."/>
            <person name="Han J."/>
            <person name="Detter J.C."/>
            <person name="Han C."/>
            <person name="Tapia R."/>
            <person name="Davenport K."/>
            <person name="Daligault H."/>
            <person name="Erkkila T."/>
            <person name="Gu W."/>
            <person name="Munk A.C.C."/>
            <person name="Teshima H."/>
            <person name="Xu Y."/>
            <person name="Chain P."/>
            <person name="Chen A."/>
            <person name="Krypides N."/>
            <person name="Mavromatis K."/>
            <person name="Markowitz V."/>
            <person name="Szeto E."/>
            <person name="Ivanova N."/>
            <person name="Mikhailova N."/>
            <person name="Ovchinnikova G."/>
            <person name="Pagani I."/>
            <person name="Pati A."/>
            <person name="Goodwin L."/>
            <person name="Peters L."/>
            <person name="Pitluck S."/>
            <person name="Woyke T."/>
            <person name="Kerfeld C."/>
        </authorList>
    </citation>
    <scope>NUCLEOTIDE SEQUENCE [LARGE SCALE GENOMIC DNA]</scope>
    <source>
        <strain evidence="5 6">PCC 9333</strain>
    </source>
</reference>
<dbReference type="SUPFAM" id="SSF56349">
    <property type="entry name" value="DNA breaking-rejoining enzymes"/>
    <property type="match status" value="1"/>
</dbReference>
<dbReference type="GO" id="GO:0003677">
    <property type="term" value="F:DNA binding"/>
    <property type="evidence" value="ECO:0007669"/>
    <property type="project" value="UniProtKB-KW"/>
</dbReference>
<dbReference type="PANTHER" id="PTHR30349">
    <property type="entry name" value="PHAGE INTEGRASE-RELATED"/>
    <property type="match status" value="1"/>
</dbReference>
<comment type="similarity">
    <text evidence="1">Belongs to the 'phage' integrase family.</text>
</comment>
<evidence type="ECO:0000256" key="1">
    <source>
        <dbReference type="ARBA" id="ARBA00008857"/>
    </source>
</evidence>
<dbReference type="InterPro" id="IPR013762">
    <property type="entry name" value="Integrase-like_cat_sf"/>
</dbReference>
<dbReference type="Proteomes" id="UP000010472">
    <property type="component" value="Chromosome"/>
</dbReference>
<dbReference type="PATRIC" id="fig|1173022.3.peg.2828"/>
<dbReference type="PROSITE" id="PS51898">
    <property type="entry name" value="TYR_RECOMBINASE"/>
    <property type="match status" value="1"/>
</dbReference>
<dbReference type="CDD" id="cd00397">
    <property type="entry name" value="DNA_BRE_C"/>
    <property type="match status" value="1"/>
</dbReference>
<dbReference type="PANTHER" id="PTHR30349:SF41">
    <property type="entry name" value="INTEGRASE_RECOMBINASE PROTEIN MJ0367-RELATED"/>
    <property type="match status" value="1"/>
</dbReference>
<sequence>MNSAKTPTGKGSKGAVGLEKLNDRIRLNLPRQWFNGQQKRVSLGLSWTKENVTFAESLAKQMELDWLSGHFDLTLAKYLPSKKQQLNNVVDLPGKRAEMSLLELWDRWCEYRKNSGIKITTYKITYCVQYRNYIKDAEEAVGDDVIAQCNWLIENRGKTAVINALTQLSYAHNWGIKQGFVSSNPYEDLVTELKKSKAIIKGNKRDEDGHTTDDETDEENDRRAFSLDEVEAIINAYETSKTHSYYTPLVKFLFWTGCRSGEACALRWKHIKQGLSVVSFKDSYNSKIKTTGDTKTYTNRIFRIAEGGKLHKLLKQLESERLEPENSNELVFKGKTGKQVAWLNFFRTWKGAGGYKSMISELIEQGKVKQYLKPYATRHTFITYQINKGMSAHTVAALVGNSADVIWKHYFDEREKEIPAYDF</sequence>
<evidence type="ECO:0000313" key="6">
    <source>
        <dbReference type="Proteomes" id="UP000010472"/>
    </source>
</evidence>
<dbReference type="Gene3D" id="1.10.443.10">
    <property type="entry name" value="Intergrase catalytic core"/>
    <property type="match status" value="1"/>
</dbReference>
<dbReference type="Pfam" id="PF00589">
    <property type="entry name" value="Phage_integrase"/>
    <property type="match status" value="1"/>
</dbReference>
<dbReference type="RefSeq" id="WP_015203590.1">
    <property type="nucleotide sequence ID" value="NC_019753.1"/>
</dbReference>
<dbReference type="EMBL" id="CP003620">
    <property type="protein sequence ID" value="AFZ13476.1"/>
    <property type="molecule type" value="Genomic_DNA"/>
</dbReference>
<keyword evidence="2" id="KW-0238">DNA-binding</keyword>
<protein>
    <submittedName>
        <fullName evidence="5">Integrase family protein</fullName>
    </submittedName>
</protein>
<dbReference type="HOGENOM" id="CLU_027562_8_0_3"/>
<evidence type="ECO:0000313" key="5">
    <source>
        <dbReference type="EMBL" id="AFZ13476.1"/>
    </source>
</evidence>